<feature type="transmembrane region" description="Helical" evidence="1">
    <location>
        <begin position="38"/>
        <end position="59"/>
    </location>
</feature>
<gene>
    <name evidence="2" type="ORF">OM076_26665</name>
</gene>
<evidence type="ECO:0000313" key="3">
    <source>
        <dbReference type="Proteomes" id="UP001149140"/>
    </source>
</evidence>
<organism evidence="2 3">
    <name type="scientific">Solirubrobacter ginsenosidimutans</name>
    <dbReference type="NCBI Taxonomy" id="490573"/>
    <lineage>
        <taxon>Bacteria</taxon>
        <taxon>Bacillati</taxon>
        <taxon>Actinomycetota</taxon>
        <taxon>Thermoleophilia</taxon>
        <taxon>Solirubrobacterales</taxon>
        <taxon>Solirubrobacteraceae</taxon>
        <taxon>Solirubrobacter</taxon>
    </lineage>
</organism>
<evidence type="ECO:0000313" key="2">
    <source>
        <dbReference type="EMBL" id="MDA0163882.1"/>
    </source>
</evidence>
<keyword evidence="3" id="KW-1185">Reference proteome</keyword>
<keyword evidence="1" id="KW-0812">Transmembrane</keyword>
<dbReference type="RefSeq" id="WP_270043129.1">
    <property type="nucleotide sequence ID" value="NZ_JAPDOD010000028.1"/>
</dbReference>
<evidence type="ECO:0000256" key="1">
    <source>
        <dbReference type="SAM" id="Phobius"/>
    </source>
</evidence>
<dbReference type="EMBL" id="JAPDOD010000028">
    <property type="protein sequence ID" value="MDA0163882.1"/>
    <property type="molecule type" value="Genomic_DNA"/>
</dbReference>
<proteinExistence type="predicted"/>
<dbReference type="Proteomes" id="UP001149140">
    <property type="component" value="Unassembled WGS sequence"/>
</dbReference>
<sequence>MRGAVFIEAALVAAVLVPVAASARVRAGAVALGRPRQVVLGSMLVLALAAQFGLSSRAFPFVDWRMYSSLPHGDPVVLAYDVELRGGGRDALVPGRFLGPESADRFVERLRREVVGGDPSGSLRVLAGLYEAGTGRRVAAVVVSERRVSIGSGRAGAARERLRVVVP</sequence>
<comment type="caution">
    <text evidence="2">The sequence shown here is derived from an EMBL/GenBank/DDBJ whole genome shotgun (WGS) entry which is preliminary data.</text>
</comment>
<reference evidence="2" key="1">
    <citation type="submission" date="2022-10" db="EMBL/GenBank/DDBJ databases">
        <title>The WGS of Solirubrobacter ginsenosidimutans DSM 21036.</title>
        <authorList>
            <person name="Jiang Z."/>
        </authorList>
    </citation>
    <scope>NUCLEOTIDE SEQUENCE</scope>
    <source>
        <strain evidence="2">DSM 21036</strain>
    </source>
</reference>
<accession>A0A9X3MZ88</accession>
<keyword evidence="1" id="KW-0472">Membrane</keyword>
<dbReference type="AlphaFoldDB" id="A0A9X3MZ88"/>
<protein>
    <submittedName>
        <fullName evidence="2">Uncharacterized protein</fullName>
    </submittedName>
</protein>
<name>A0A9X3MZ88_9ACTN</name>
<keyword evidence="1" id="KW-1133">Transmembrane helix</keyword>